<evidence type="ECO:0000256" key="1">
    <source>
        <dbReference type="SAM" id="MobiDB-lite"/>
    </source>
</evidence>
<feature type="compositionally biased region" description="Low complexity" evidence="1">
    <location>
        <begin position="452"/>
        <end position="473"/>
    </location>
</feature>
<dbReference type="InterPro" id="IPR009719">
    <property type="entry name" value="GIP1_N"/>
</dbReference>
<dbReference type="PANTHER" id="PTHR46775:SF1">
    <property type="entry name" value="FLOCCULATION PROTEIN (DUF1296)"/>
    <property type="match status" value="1"/>
</dbReference>
<feature type="region of interest" description="Disordered" evidence="1">
    <location>
        <begin position="420"/>
        <end position="499"/>
    </location>
</feature>
<feature type="region of interest" description="Disordered" evidence="1">
    <location>
        <begin position="201"/>
        <end position="240"/>
    </location>
</feature>
<dbReference type="GO" id="GO:0051082">
    <property type="term" value="F:unfolded protein binding"/>
    <property type="evidence" value="ECO:0007669"/>
    <property type="project" value="TreeGrafter"/>
</dbReference>
<feature type="compositionally biased region" description="Low complexity" evidence="1">
    <location>
        <begin position="1"/>
        <end position="23"/>
    </location>
</feature>
<feature type="compositionally biased region" description="Polar residues" evidence="1">
    <location>
        <begin position="441"/>
        <end position="451"/>
    </location>
</feature>
<feature type="compositionally biased region" description="Polar residues" evidence="1">
    <location>
        <begin position="314"/>
        <end position="336"/>
    </location>
</feature>
<dbReference type="InterPro" id="IPR044277">
    <property type="entry name" value="GIP1"/>
</dbReference>
<accession>A0AAD3SHY2</accession>
<feature type="compositionally biased region" description="Low complexity" evidence="1">
    <location>
        <begin position="114"/>
        <end position="123"/>
    </location>
</feature>
<comment type="caution">
    <text evidence="3">The sequence shown here is derived from an EMBL/GenBank/DDBJ whole genome shotgun (WGS) entry which is preliminary data.</text>
</comment>
<feature type="region of interest" description="Disordered" evidence="1">
    <location>
        <begin position="258"/>
        <end position="356"/>
    </location>
</feature>
<keyword evidence="4" id="KW-1185">Reference proteome</keyword>
<dbReference type="InterPro" id="IPR009060">
    <property type="entry name" value="UBA-like_sf"/>
</dbReference>
<protein>
    <recommendedName>
        <fullName evidence="2">GBF-interacting protein 1 N-terminal domain-containing protein</fullName>
    </recommendedName>
</protein>
<feature type="compositionally biased region" description="Polar residues" evidence="1">
    <location>
        <begin position="343"/>
        <end position="356"/>
    </location>
</feature>
<feature type="compositionally biased region" description="Polar residues" evidence="1">
    <location>
        <begin position="271"/>
        <end position="290"/>
    </location>
</feature>
<dbReference type="SUPFAM" id="SSF46934">
    <property type="entry name" value="UBA-like"/>
    <property type="match status" value="1"/>
</dbReference>
<dbReference type="CDD" id="cd14279">
    <property type="entry name" value="CUE"/>
    <property type="match status" value="1"/>
</dbReference>
<dbReference type="Pfam" id="PF06972">
    <property type="entry name" value="GIP1_N"/>
    <property type="match status" value="1"/>
</dbReference>
<name>A0AAD3SHY2_NEPGR</name>
<evidence type="ECO:0000259" key="2">
    <source>
        <dbReference type="Pfam" id="PF06972"/>
    </source>
</evidence>
<evidence type="ECO:0000313" key="3">
    <source>
        <dbReference type="EMBL" id="GMH10974.1"/>
    </source>
</evidence>
<feature type="compositionally biased region" description="Polar residues" evidence="1">
    <location>
        <begin position="230"/>
        <end position="240"/>
    </location>
</feature>
<sequence>MAPSLHPSTSLSVSSSSSLSSSPMTAGSRLSTIPSNVRKTIQHIKEIFGNHSEEDIYAMLKECSMDPNETTQRLLVQDTFHEVKRKRYRRKENLSNGENADSRWKTGPPGPGSRGSRGNYSPRYAAGVGGGRIPSSYLLSDLSAAGGGRKPASGKENVPNHALEEMCPMSSFSATQEMKIKETASVASSVSVMANGPIGVVSGDTNDAHTSQVSAESVVKQHELSRQKQSHIGVSKDSNLSAEKSDTISYIMNNLSSAGDGSKSASGKENVPNQAPDKSSSMLSSTAAQETENKETAPVSSSVSMANGAGGVVSQGTSDVHTSQVSAENVVQQPELSQEKQSHISTGKNSNMAVGKSNTWGQWRSVPCSYNSSVSATPPTLSDVDSSSSYPVLVPSNDSHPGAVGAINCEVGIPWTAEQSPVFNTEGKPSAGKVDGKSQGEKNQFNEFSQPSSVSAHGCSSSSRPSSNYGSRSQLVVGPEKVGPSKEWKPKATNTNTVKTPPVSEILSVSSDACVHSQPVESVPNLEEATSNLQKELEDLHVRDTQHVILPNHIHVPEAVRIMLSFGSFDAGFVLSSSPSNDLESDKHAKPVSETPQDVEETVVKQAMSNHNVSAAPEEDDYVDHLQSPRHVPETVSSVDVDAVSGLVTDLNESKETPGGSQPAMVHTSTYSYGLVPLLLGNPLAQSESSEIQPRDVSRMPGLIQPVDPANLYPQFYCSEGDADGRISPFISAGVATKYNGNFAVLAPQTSQSPLEVGNSLLLSTSVQAPLPTQAAGSMQSSIAGTQQAIPVFRQPAAVHIPHYPPNYIPYGHYFSPFYIPSPAIHQFLGNNAFPQQGQAGSVYLGPVTAAATGVKYPLSQYKPGNNTGNSGPVGIAGSYGPYGCSTVVYNPVSAATTGNSTANEDLPAPQIKDSNMYITGQQANSFYNLPPQSPHVTFTPTQSSHGNFANVYHPAQAVTASMVHPFLQQSQAAIAGAVDMVGVTSGIYQPPQHAQMNWPNNY</sequence>
<organism evidence="3 4">
    <name type="scientific">Nepenthes gracilis</name>
    <name type="common">Slender pitcher plant</name>
    <dbReference type="NCBI Taxonomy" id="150966"/>
    <lineage>
        <taxon>Eukaryota</taxon>
        <taxon>Viridiplantae</taxon>
        <taxon>Streptophyta</taxon>
        <taxon>Embryophyta</taxon>
        <taxon>Tracheophyta</taxon>
        <taxon>Spermatophyta</taxon>
        <taxon>Magnoliopsida</taxon>
        <taxon>eudicotyledons</taxon>
        <taxon>Gunneridae</taxon>
        <taxon>Pentapetalae</taxon>
        <taxon>Caryophyllales</taxon>
        <taxon>Nepenthaceae</taxon>
        <taxon>Nepenthes</taxon>
    </lineage>
</organism>
<dbReference type="PANTHER" id="PTHR46775">
    <property type="entry name" value="FLOCCULATION PROTEIN (DUF1296)"/>
    <property type="match status" value="1"/>
</dbReference>
<evidence type="ECO:0000313" key="4">
    <source>
        <dbReference type="Proteomes" id="UP001279734"/>
    </source>
</evidence>
<feature type="compositionally biased region" description="Polar residues" evidence="1">
    <location>
        <begin position="203"/>
        <end position="215"/>
    </location>
</feature>
<feature type="region of interest" description="Disordered" evidence="1">
    <location>
        <begin position="1"/>
        <end position="31"/>
    </location>
</feature>
<feature type="compositionally biased region" description="Low complexity" evidence="1">
    <location>
        <begin position="258"/>
        <end position="268"/>
    </location>
</feature>
<feature type="domain" description="GBF-interacting protein 1 N-terminal" evidence="2">
    <location>
        <begin position="33"/>
        <end position="92"/>
    </location>
</feature>
<feature type="region of interest" description="Disordered" evidence="1">
    <location>
        <begin position="578"/>
        <end position="598"/>
    </location>
</feature>
<dbReference type="Proteomes" id="UP001279734">
    <property type="component" value="Unassembled WGS sequence"/>
</dbReference>
<proteinExistence type="predicted"/>
<gene>
    <name evidence="3" type="ORF">Nepgr_012815</name>
</gene>
<dbReference type="EMBL" id="BSYO01000010">
    <property type="protein sequence ID" value="GMH10974.1"/>
    <property type="molecule type" value="Genomic_DNA"/>
</dbReference>
<feature type="region of interest" description="Disordered" evidence="1">
    <location>
        <begin position="87"/>
        <end position="123"/>
    </location>
</feature>
<reference evidence="3" key="1">
    <citation type="submission" date="2023-05" db="EMBL/GenBank/DDBJ databases">
        <title>Nepenthes gracilis genome sequencing.</title>
        <authorList>
            <person name="Fukushima K."/>
        </authorList>
    </citation>
    <scope>NUCLEOTIDE SEQUENCE</scope>
    <source>
        <strain evidence="3">SING2019-196</strain>
    </source>
</reference>
<dbReference type="AlphaFoldDB" id="A0AAD3SHY2"/>